<dbReference type="Proteomes" id="UP001220577">
    <property type="component" value="Chromosome"/>
</dbReference>
<evidence type="ECO:0000313" key="1">
    <source>
        <dbReference type="EMBL" id="WCZ35537.1"/>
    </source>
</evidence>
<reference evidence="1 2" key="1">
    <citation type="submission" date="2020-10" db="EMBL/GenBank/DDBJ databases">
        <title>Complete genome sequence of Corynebacterium ihumii DSM 45751.</title>
        <authorList>
            <person name="Ruckert C."/>
            <person name="Albersmeier A."/>
            <person name="Busche T."/>
            <person name="Jaenicke S."/>
            <person name="Winkler A."/>
            <person name="Friethjonsson O.H."/>
            <person name="Hreggviethsson G.O."/>
            <person name="Lambert C."/>
            <person name="Badcock D."/>
            <person name="Bernaerts K."/>
            <person name="Anne J."/>
            <person name="Economou A."/>
            <person name="Kalinowski J."/>
        </authorList>
    </citation>
    <scope>NUCLEOTIDE SEQUENCE [LARGE SCALE GENOMIC DNA]</scope>
    <source>
        <strain evidence="1 2">DSM 45751</strain>
    </source>
</reference>
<accession>A0ABY7UJ79</accession>
<sequence length="295" mass="32996">MNYMVSPVWRALILENLNASRMIQEGLQRLCCVYVEEIIGLRPVGWVSPLYLGLLDFTAGLERLAKITISISGLLHGDSFTPVRRYGHKISKLLDAVEAIQLPAGFSSELFARPTISQEAKLLELIDRFSVGAGRYENIDSLTVPDRTPELYDAWCEIARNEPVPKFVEDLIILRKVIAEQTLDAATSGDFPIDLETIILNWIDLEDAHPVFAPSSAVAVQLSILTRWVADAQERINFVLFRAKPSTTVKIPYLYEATVNLRLSPEPFFEHVVMEYSSADALLDAIGNENSESSE</sequence>
<keyword evidence="2" id="KW-1185">Reference proteome</keyword>
<organism evidence="1 2">
    <name type="scientific">Corynebacterium ihumii</name>
    <dbReference type="NCBI Taxonomy" id="1232427"/>
    <lineage>
        <taxon>Bacteria</taxon>
        <taxon>Bacillati</taxon>
        <taxon>Actinomycetota</taxon>
        <taxon>Actinomycetes</taxon>
        <taxon>Mycobacteriales</taxon>
        <taxon>Corynebacteriaceae</taxon>
        <taxon>Corynebacterium</taxon>
    </lineage>
</organism>
<name>A0ABY7UJ79_9CORY</name>
<proteinExistence type="predicted"/>
<evidence type="ECO:0000313" key="2">
    <source>
        <dbReference type="Proteomes" id="UP001220577"/>
    </source>
</evidence>
<dbReference type="RefSeq" id="WP_148363809.1">
    <property type="nucleotide sequence ID" value="NZ_CP063190.1"/>
</dbReference>
<protein>
    <submittedName>
        <fullName evidence="1">Uncharacterized protein</fullName>
    </submittedName>
</protein>
<dbReference type="EMBL" id="CP063190">
    <property type="protein sequence ID" value="WCZ35537.1"/>
    <property type="molecule type" value="Genomic_DNA"/>
</dbReference>
<gene>
    <name evidence="1" type="ORF">CIHUM_10745</name>
</gene>